<comment type="caution">
    <text evidence="2">The sequence shown here is derived from an EMBL/GenBank/DDBJ whole genome shotgun (WGS) entry which is preliminary data.</text>
</comment>
<evidence type="ECO:0000259" key="1">
    <source>
        <dbReference type="Pfam" id="PF13751"/>
    </source>
</evidence>
<proteinExistence type="predicted"/>
<sequence>GQRVAIDGTKLKAYTGWDAPDEERLDKRIERSRQQLREWMNKLDRNDALEDARKLLDGQPEGMGEPEIMEKIAGLHEQIEALEAAKARLRASKAKRLSLSDPGARLMRAPHSGKQPSYNLQAAVDNKYKMIVAARMTNDPTDFEQLIPMHKAIWTQLGHVPDELLADTGYTDLGDVKQIQTETATRCYIPENDAPVTNRPVQFTYQPETDRYRCSAGRWLEPKSKGRYRKSKDAYVDTYRGTSCRDCPMQSECTSAADGVRNLTVFHGARWRAGYARQIGSRYGQARIKERKGIVEHVFGTLKHWMGQIPLKLRGLRKVQTEINLYAAGYNIKRYANLAPTRELIEEVASWNPIRTAVTA</sequence>
<evidence type="ECO:0000313" key="2">
    <source>
        <dbReference type="EMBL" id="NGP88025.1"/>
    </source>
</evidence>
<dbReference type="RefSeq" id="WP_165267336.1">
    <property type="nucleotide sequence ID" value="NZ_JAALLS010000006.1"/>
</dbReference>
<name>A0A6M1T467_9BACT</name>
<feature type="domain" description="Transposase DDE" evidence="1">
    <location>
        <begin position="214"/>
        <end position="335"/>
    </location>
</feature>
<feature type="non-terminal residue" evidence="2">
    <location>
        <position position="1"/>
    </location>
</feature>
<reference evidence="2 3" key="1">
    <citation type="submission" date="2020-02" db="EMBL/GenBank/DDBJ databases">
        <title>Aliifodinibius halophilus 2W32, complete genome.</title>
        <authorList>
            <person name="Li Y."/>
            <person name="Wu S."/>
        </authorList>
    </citation>
    <scope>NUCLEOTIDE SEQUENCE [LARGE SCALE GENOMIC DNA]</scope>
    <source>
        <strain evidence="2 3">2W32</strain>
    </source>
</reference>
<dbReference type="Pfam" id="PF13751">
    <property type="entry name" value="DDE_Tnp_1_6"/>
    <property type="match status" value="1"/>
</dbReference>
<dbReference type="Proteomes" id="UP000479132">
    <property type="component" value="Unassembled WGS sequence"/>
</dbReference>
<dbReference type="InterPro" id="IPR025668">
    <property type="entry name" value="Tnp_DDE_dom"/>
</dbReference>
<protein>
    <submittedName>
        <fullName evidence="2">Transposase</fullName>
    </submittedName>
</protein>
<dbReference type="EMBL" id="JAALLS010000006">
    <property type="protein sequence ID" value="NGP88025.1"/>
    <property type="molecule type" value="Genomic_DNA"/>
</dbReference>
<gene>
    <name evidence="2" type="ORF">G3569_06640</name>
</gene>
<evidence type="ECO:0000313" key="3">
    <source>
        <dbReference type="Proteomes" id="UP000479132"/>
    </source>
</evidence>
<dbReference type="AlphaFoldDB" id="A0A6M1T467"/>
<accession>A0A6M1T467</accession>
<dbReference type="PANTHER" id="PTHR33408">
    <property type="entry name" value="TRANSPOSASE"/>
    <property type="match status" value="1"/>
</dbReference>
<keyword evidence="3" id="KW-1185">Reference proteome</keyword>
<organism evidence="2 3">
    <name type="scientific">Fodinibius halophilus</name>
    <dbReference type="NCBI Taxonomy" id="1736908"/>
    <lineage>
        <taxon>Bacteria</taxon>
        <taxon>Pseudomonadati</taxon>
        <taxon>Balneolota</taxon>
        <taxon>Balneolia</taxon>
        <taxon>Balneolales</taxon>
        <taxon>Balneolaceae</taxon>
        <taxon>Fodinibius</taxon>
    </lineage>
</organism>